<dbReference type="AlphaFoldDB" id="A0AAD2FWU1"/>
<comment type="caution">
    <text evidence="2">The sequence shown here is derived from an EMBL/GenBank/DDBJ whole genome shotgun (WGS) entry which is preliminary data.</text>
</comment>
<proteinExistence type="predicted"/>
<feature type="transmembrane region" description="Helical" evidence="1">
    <location>
        <begin position="20"/>
        <end position="40"/>
    </location>
</feature>
<evidence type="ECO:0000313" key="2">
    <source>
        <dbReference type="EMBL" id="CAJ1955333.1"/>
    </source>
</evidence>
<keyword evidence="1" id="KW-1133">Transmembrane helix</keyword>
<dbReference type="Proteomes" id="UP001295423">
    <property type="component" value="Unassembled WGS sequence"/>
</dbReference>
<protein>
    <submittedName>
        <fullName evidence="2">Uncharacterized protein</fullName>
    </submittedName>
</protein>
<evidence type="ECO:0000313" key="3">
    <source>
        <dbReference type="Proteomes" id="UP001295423"/>
    </source>
</evidence>
<accession>A0AAD2FWU1</accession>
<reference evidence="2" key="1">
    <citation type="submission" date="2023-08" db="EMBL/GenBank/DDBJ databases">
        <authorList>
            <person name="Audoor S."/>
            <person name="Bilcke G."/>
        </authorList>
    </citation>
    <scope>NUCLEOTIDE SEQUENCE</scope>
</reference>
<keyword evidence="3" id="KW-1185">Reference proteome</keyword>
<keyword evidence="1" id="KW-0472">Membrane</keyword>
<dbReference type="EMBL" id="CAKOGP040001881">
    <property type="protein sequence ID" value="CAJ1955333.1"/>
    <property type="molecule type" value="Genomic_DNA"/>
</dbReference>
<keyword evidence="1" id="KW-0812">Transmembrane</keyword>
<evidence type="ECO:0000256" key="1">
    <source>
        <dbReference type="SAM" id="Phobius"/>
    </source>
</evidence>
<name>A0AAD2FWU1_9STRA</name>
<sequence>MARSPQKRTCRLLLSRKCVYLLSALYGISLLVSFLIHHSLNSFTLDVFFDTYRDNASSSFDPYAETLALLSPPGMIGGYRNQAIRLVSLVRYAQRYNITQILLPTLLFSTTFHGQSNKLFMPIPMDEVFDIDHWNSFGSKIPILVPYVENSDCWTNHSSDAPLSEQMINSLASEYEVSVRKADDNKFASPMAGMLQERSSFLSRVLDINRALVNGDLRLAKPRKLDLTPLVYNCSRPHVYGGGRGAGRLWNDYTHMAKYNPLSDNNTEQAIQNSELIKLVSHQALRPSPKWKSIANQCVRYFQGGSSDRIAPYVALHARVEVTMMNHRCGKSMEKNLTQIFSMVDSTAAEYNKKHENKIRGIFVAVSRDGMLEHTTNSETSQMAKENWETLAHRSIPIQTEDDFSTQIPYFECGELWMDHWYGSQNEVSKDYYGSLVPSVMNFHLATEATFFVGVMGSSWSIDVWTTRYYQGKGGMNFQYTPTGIKPVGIDGRPPSHDNC</sequence>
<organism evidence="2 3">
    <name type="scientific">Cylindrotheca closterium</name>
    <dbReference type="NCBI Taxonomy" id="2856"/>
    <lineage>
        <taxon>Eukaryota</taxon>
        <taxon>Sar</taxon>
        <taxon>Stramenopiles</taxon>
        <taxon>Ochrophyta</taxon>
        <taxon>Bacillariophyta</taxon>
        <taxon>Bacillariophyceae</taxon>
        <taxon>Bacillariophycidae</taxon>
        <taxon>Bacillariales</taxon>
        <taxon>Bacillariaceae</taxon>
        <taxon>Cylindrotheca</taxon>
    </lineage>
</organism>
<gene>
    <name evidence="2" type="ORF">CYCCA115_LOCUS15701</name>
</gene>